<feature type="zinc finger region" description="C3H1-type" evidence="5">
    <location>
        <begin position="41"/>
        <end position="68"/>
    </location>
</feature>
<dbReference type="Pfam" id="PF00642">
    <property type="entry name" value="zf-CCCH"/>
    <property type="match status" value="1"/>
</dbReference>
<dbReference type="PROSITE" id="PS50103">
    <property type="entry name" value="ZF_C3H1"/>
    <property type="match status" value="2"/>
</dbReference>
<feature type="region of interest" description="Disordered" evidence="6">
    <location>
        <begin position="315"/>
        <end position="340"/>
    </location>
</feature>
<dbReference type="InterPro" id="IPR045072">
    <property type="entry name" value="MKRN-like"/>
</dbReference>
<evidence type="ECO:0000259" key="7">
    <source>
        <dbReference type="PROSITE" id="PS50103"/>
    </source>
</evidence>
<dbReference type="Proteomes" id="UP000663699">
    <property type="component" value="Chromosome 2"/>
</dbReference>
<reference evidence="8" key="1">
    <citation type="submission" date="2020-06" db="EMBL/GenBank/DDBJ databases">
        <title>Genomes of multiple members of Pneumocystis genus reveal paths to human pathogen Pneumocystis jirovecii.</title>
        <authorList>
            <person name="Cisse O.H."/>
            <person name="Ma L."/>
            <person name="Dekker J."/>
            <person name="Khil P."/>
            <person name="Jo J."/>
            <person name="Brenchley J."/>
            <person name="Blair R."/>
            <person name="Pahar B."/>
            <person name="Chabe M."/>
            <person name="Van Rompay K.A."/>
            <person name="Keesler R."/>
            <person name="Sukura A."/>
            <person name="Hirsch V."/>
            <person name="Kutty G."/>
            <person name="Liu Y."/>
            <person name="Peng L."/>
            <person name="Chen J."/>
            <person name="Song J."/>
            <person name="Weissenbacher-Lang C."/>
            <person name="Xu J."/>
            <person name="Upham N.S."/>
            <person name="Stajich J.E."/>
            <person name="Cuomo C.A."/>
            <person name="Cushion M.T."/>
            <person name="Kovacs J.A."/>
        </authorList>
    </citation>
    <scope>NUCLEOTIDE SEQUENCE</scope>
    <source>
        <strain evidence="8">2A</strain>
    </source>
</reference>
<feature type="compositionally biased region" description="Polar residues" evidence="6">
    <location>
        <begin position="315"/>
        <end position="330"/>
    </location>
</feature>
<protein>
    <recommendedName>
        <fullName evidence="7">C3H1-type domain-containing protein</fullName>
    </recommendedName>
</protein>
<keyword evidence="9" id="KW-1185">Reference proteome</keyword>
<dbReference type="GO" id="GO:0000209">
    <property type="term" value="P:protein polyubiquitination"/>
    <property type="evidence" value="ECO:0007669"/>
    <property type="project" value="InterPro"/>
</dbReference>
<feature type="domain" description="C3H1-type" evidence="7">
    <location>
        <begin position="41"/>
        <end position="68"/>
    </location>
</feature>
<organism evidence="8 9">
    <name type="scientific">Pneumocystis wakefieldiae</name>
    <dbReference type="NCBI Taxonomy" id="38082"/>
    <lineage>
        <taxon>Eukaryota</taxon>
        <taxon>Fungi</taxon>
        <taxon>Dikarya</taxon>
        <taxon>Ascomycota</taxon>
        <taxon>Taphrinomycotina</taxon>
        <taxon>Pneumocystomycetes</taxon>
        <taxon>Pneumocystaceae</taxon>
        <taxon>Pneumocystis</taxon>
    </lineage>
</organism>
<evidence type="ECO:0000313" key="9">
    <source>
        <dbReference type="Proteomes" id="UP000663699"/>
    </source>
</evidence>
<dbReference type="GO" id="GO:0061630">
    <property type="term" value="F:ubiquitin protein ligase activity"/>
    <property type="evidence" value="ECO:0007669"/>
    <property type="project" value="InterPro"/>
</dbReference>
<proteinExistence type="predicted"/>
<sequence length="494" mass="56107">MAPSYGPCLPRIKGRSRPVNLEKLKGVENIYFPESRASLKNLQHVPCKFHRQGVCTAGKNCPFSHDLDLDLERAPCKYFQKGNCKFGAKCALAHVYIDDDRRVDPQTHEFPYGLNYRAMNEIKSGTSGVHNGLLQEAPRNISTPPREYNFSMDNELLIPNTLFLKENHTPVSYPLALDNNYDMTSPLKLAKSSSFHEIQLTSNFDHNKPYFSSYEPYVNSVSTKFDCPDISSLSLSGQSTMYSPLQDKNTTFSPLLNNSKSIFSDDSFSLKSERSLKVENYSTHSIFPKKYPENNNLHDTSFNFSVKDNWSGPWRNSSTLQSNGKTSPKSLFNDKPRPPISQKSYTFNESQFQKIDEHETTSNINFLSNPSSFGTSPSSRFSTFFSKYNDYSDNTTLKFSPGSALYHDHIQPYHNDFNYYQTNEPRIPNVLPNSSNNTVFHSKDVSTIPEQESSENLNKNSSPVNTNDIIKPSIATIDDEIQFDMDEEISQNIS</sequence>
<keyword evidence="4 5" id="KW-0862">Zinc</keyword>
<evidence type="ECO:0000256" key="2">
    <source>
        <dbReference type="ARBA" id="ARBA00022737"/>
    </source>
</evidence>
<feature type="domain" description="C3H1-type" evidence="7">
    <location>
        <begin position="70"/>
        <end position="97"/>
    </location>
</feature>
<dbReference type="GO" id="GO:0008270">
    <property type="term" value="F:zinc ion binding"/>
    <property type="evidence" value="ECO:0007669"/>
    <property type="project" value="UniProtKB-KW"/>
</dbReference>
<keyword evidence="2" id="KW-0677">Repeat</keyword>
<evidence type="ECO:0000256" key="6">
    <source>
        <dbReference type="SAM" id="MobiDB-lite"/>
    </source>
</evidence>
<dbReference type="PANTHER" id="PTHR11224">
    <property type="entry name" value="MAKORIN-RELATED"/>
    <property type="match status" value="1"/>
</dbReference>
<dbReference type="Gene3D" id="4.10.1000.10">
    <property type="entry name" value="Zinc finger, CCCH-type"/>
    <property type="match status" value="1"/>
</dbReference>
<evidence type="ECO:0000256" key="1">
    <source>
        <dbReference type="ARBA" id="ARBA00022723"/>
    </source>
</evidence>
<dbReference type="AlphaFoldDB" id="A0A899FVQ8"/>
<accession>A0A899FVQ8</accession>
<evidence type="ECO:0000256" key="3">
    <source>
        <dbReference type="ARBA" id="ARBA00022771"/>
    </source>
</evidence>
<evidence type="ECO:0000313" key="8">
    <source>
        <dbReference type="EMBL" id="QSL64446.1"/>
    </source>
</evidence>
<dbReference type="SUPFAM" id="SSF90229">
    <property type="entry name" value="CCCH zinc finger"/>
    <property type="match status" value="1"/>
</dbReference>
<dbReference type="OrthoDB" id="411372at2759"/>
<evidence type="ECO:0000256" key="5">
    <source>
        <dbReference type="PROSITE-ProRule" id="PRU00723"/>
    </source>
</evidence>
<dbReference type="PANTHER" id="PTHR11224:SF10">
    <property type="entry name" value="IP09428P-RELATED"/>
    <property type="match status" value="1"/>
</dbReference>
<gene>
    <name evidence="8" type="ORF">MERGE_001747</name>
</gene>
<keyword evidence="1 5" id="KW-0479">Metal-binding</keyword>
<dbReference type="EMBL" id="CP054533">
    <property type="protein sequence ID" value="QSL64446.1"/>
    <property type="molecule type" value="Genomic_DNA"/>
</dbReference>
<dbReference type="SMART" id="SM00356">
    <property type="entry name" value="ZnF_C3H1"/>
    <property type="match status" value="2"/>
</dbReference>
<dbReference type="InterPro" id="IPR000571">
    <property type="entry name" value="Znf_CCCH"/>
</dbReference>
<name>A0A899FVQ8_9ASCO</name>
<dbReference type="Pfam" id="PF18044">
    <property type="entry name" value="zf-CCCH_4"/>
    <property type="match status" value="1"/>
</dbReference>
<dbReference type="InterPro" id="IPR036855">
    <property type="entry name" value="Znf_CCCH_sf"/>
</dbReference>
<dbReference type="InterPro" id="IPR041367">
    <property type="entry name" value="Znf-CCCH_4"/>
</dbReference>
<keyword evidence="3 5" id="KW-0863">Zinc-finger</keyword>
<feature type="zinc finger region" description="C3H1-type" evidence="5">
    <location>
        <begin position="70"/>
        <end position="97"/>
    </location>
</feature>
<evidence type="ECO:0000256" key="4">
    <source>
        <dbReference type="ARBA" id="ARBA00022833"/>
    </source>
</evidence>